<gene>
    <name evidence="1" type="ordered locus">Glov_2577</name>
</gene>
<dbReference type="Proteomes" id="UP000002420">
    <property type="component" value="Chromosome"/>
</dbReference>
<dbReference type="STRING" id="398767.Glov_2577"/>
<dbReference type="AlphaFoldDB" id="B3E6E3"/>
<protein>
    <submittedName>
        <fullName evidence="1">Uncharacterized protein</fullName>
    </submittedName>
</protein>
<proteinExistence type="predicted"/>
<reference evidence="1 2" key="1">
    <citation type="submission" date="2008-05" db="EMBL/GenBank/DDBJ databases">
        <title>Complete sequence of chromosome of Geobacter lovleyi SZ.</title>
        <authorList>
            <consortium name="US DOE Joint Genome Institute"/>
            <person name="Lucas S."/>
            <person name="Copeland A."/>
            <person name="Lapidus A."/>
            <person name="Glavina del Rio T."/>
            <person name="Dalin E."/>
            <person name="Tice H."/>
            <person name="Bruce D."/>
            <person name="Goodwin L."/>
            <person name="Pitluck S."/>
            <person name="Chertkov O."/>
            <person name="Meincke L."/>
            <person name="Brettin T."/>
            <person name="Detter J.C."/>
            <person name="Han C."/>
            <person name="Tapia R."/>
            <person name="Kuske C.R."/>
            <person name="Schmutz J."/>
            <person name="Larimer F."/>
            <person name="Land M."/>
            <person name="Hauser L."/>
            <person name="Kyrpides N."/>
            <person name="Mikhailova N."/>
            <person name="Sung Y."/>
            <person name="Fletcher K.E."/>
            <person name="Ritalahti K.M."/>
            <person name="Loeffler F.E."/>
            <person name="Richardson P."/>
        </authorList>
    </citation>
    <scope>NUCLEOTIDE SEQUENCE [LARGE SCALE GENOMIC DNA]</scope>
    <source>
        <strain evidence="2">ATCC BAA-1151 / DSM 17278 / SZ</strain>
    </source>
</reference>
<dbReference type="KEGG" id="glo:Glov_2577"/>
<evidence type="ECO:0000313" key="2">
    <source>
        <dbReference type="Proteomes" id="UP000002420"/>
    </source>
</evidence>
<dbReference type="EMBL" id="CP001089">
    <property type="protein sequence ID" value="ACD96290.1"/>
    <property type="molecule type" value="Genomic_DNA"/>
</dbReference>
<evidence type="ECO:0000313" key="1">
    <source>
        <dbReference type="EMBL" id="ACD96290.1"/>
    </source>
</evidence>
<dbReference type="HOGENOM" id="CLU_138548_0_0_7"/>
<sequence length="124" mass="14618">MLKEMKSHCHLKPGQKGTKRLVEQYGESLLCVRYRYDKIRGVRLKTVEIIVEERPWLPPFCFKDGDVAPITVAFDETGLRAKLHKMRAKWDPNLKVWLVPYHLIRGTELENRIPEEYLDGSKRI</sequence>
<organism evidence="1 2">
    <name type="scientific">Trichlorobacter lovleyi (strain ATCC BAA-1151 / DSM 17278 / SZ)</name>
    <name type="common">Geobacter lovleyi</name>
    <dbReference type="NCBI Taxonomy" id="398767"/>
    <lineage>
        <taxon>Bacteria</taxon>
        <taxon>Pseudomonadati</taxon>
        <taxon>Thermodesulfobacteriota</taxon>
        <taxon>Desulfuromonadia</taxon>
        <taxon>Geobacterales</taxon>
        <taxon>Geobacteraceae</taxon>
        <taxon>Trichlorobacter</taxon>
    </lineage>
</organism>
<keyword evidence="2" id="KW-1185">Reference proteome</keyword>
<name>B3E6E3_TRIL1</name>
<dbReference type="eggNOG" id="ENOG50334EE">
    <property type="taxonomic scope" value="Bacteria"/>
</dbReference>
<accession>B3E6E3</accession>